<evidence type="ECO:0000313" key="3">
    <source>
        <dbReference type="Proteomes" id="UP000241365"/>
    </source>
</evidence>
<reference evidence="2 3" key="1">
    <citation type="journal article" date="2016" name="Genome Announc.">
        <title>Complete Genome Sequence of a New Megavirus Family Member Isolated from an Inland Water Lake for the First Time in India.</title>
        <authorList>
            <person name="Chatterjee A."/>
            <person name="Ali F."/>
            <person name="Bange D."/>
            <person name="Kondabagil K."/>
        </authorList>
    </citation>
    <scope>NUCLEOTIDE SEQUENCE [LARGE SCALE GENOMIC DNA]</scope>
    <source>
        <strain evidence="2">1</strain>
    </source>
</reference>
<keyword evidence="3" id="KW-1185">Reference proteome</keyword>
<evidence type="ECO:0000259" key="1">
    <source>
        <dbReference type="PROSITE" id="PS51154"/>
    </source>
</evidence>
<organism evidence="2 3">
    <name type="scientific">Powai lake megavirus</name>
    <dbReference type="NCBI Taxonomy" id="1842663"/>
    <lineage>
        <taxon>Viruses</taxon>
        <taxon>Varidnaviria</taxon>
        <taxon>Bamfordvirae</taxon>
        <taxon>Nucleocytoviricota</taxon>
        <taxon>Megaviricetes</taxon>
        <taxon>Imitervirales</taxon>
        <taxon>Mimiviridae</taxon>
        <taxon>Megamimivirinae</taxon>
        <taxon>Megavirus</taxon>
        <taxon>Megavirus powaiense</taxon>
    </lineage>
</organism>
<evidence type="ECO:0000313" key="2">
    <source>
        <dbReference type="EMBL" id="ANB50313.1"/>
    </source>
</evidence>
<dbReference type="Proteomes" id="UP000241365">
    <property type="component" value="Segment"/>
</dbReference>
<dbReference type="Gene3D" id="3.40.220.10">
    <property type="entry name" value="Leucine Aminopeptidase, subunit E, domain 1"/>
    <property type="match status" value="1"/>
</dbReference>
<proteinExistence type="predicted"/>
<dbReference type="PROSITE" id="PS51154">
    <property type="entry name" value="MACRO"/>
    <property type="match status" value="1"/>
</dbReference>
<dbReference type="Pfam" id="PF01661">
    <property type="entry name" value="Macro"/>
    <property type="match status" value="1"/>
</dbReference>
<name>A0A167R4X2_9VIRU</name>
<dbReference type="InterPro" id="IPR002589">
    <property type="entry name" value="Macro_dom"/>
</dbReference>
<feature type="domain" description="Macro" evidence="1">
    <location>
        <begin position="19"/>
        <end position="187"/>
    </location>
</feature>
<dbReference type="SMART" id="SM00506">
    <property type="entry name" value="A1pp"/>
    <property type="match status" value="1"/>
</dbReference>
<dbReference type="SUPFAM" id="SSF52949">
    <property type="entry name" value="Macro domain-like"/>
    <property type="match status" value="1"/>
</dbReference>
<dbReference type="InterPro" id="IPR043472">
    <property type="entry name" value="Macro_dom-like"/>
</dbReference>
<sequence>MNRHTIIFFDTNKDKINSYREILAKIKCNTNIMFKHCDFEELLDNNLLHAVISPANSRLSMTGGIDKTYADCFPGIENKLRKICIKKKYNSTDIEYRGTNYIVPVGKCIVAMTDNDNCPYILAAPTMLTPRDINGTDNVYQAMRAILKKASRLNRSIIIGCPCLGTGIGGMDANRSAKQVKRALLEN</sequence>
<dbReference type="RefSeq" id="YP_010776064.1">
    <property type="nucleotide sequence ID" value="NC_075034.1"/>
</dbReference>
<accession>A0A167R4X2</accession>
<dbReference type="KEGG" id="vg:80512675"/>
<dbReference type="GeneID" id="80512675"/>
<dbReference type="EMBL" id="KU877344">
    <property type="protein sequence ID" value="ANB50313.1"/>
    <property type="molecule type" value="Genomic_DNA"/>
</dbReference>
<protein>
    <submittedName>
        <fullName evidence="2">Macro domain-containing protein</fullName>
    </submittedName>
</protein>